<dbReference type="Gene3D" id="1.10.10.800">
    <property type="match status" value="1"/>
</dbReference>
<evidence type="ECO:0000259" key="1">
    <source>
        <dbReference type="Pfam" id="PF12146"/>
    </source>
</evidence>
<dbReference type="Proteomes" id="UP001241110">
    <property type="component" value="Unassembled WGS sequence"/>
</dbReference>
<dbReference type="PANTHER" id="PTHR47751">
    <property type="entry name" value="SUPERFAMILY HYDROLASE, PUTATIVE (AFU_ORTHOLOGUE AFUA_2G16580)-RELATED"/>
    <property type="match status" value="1"/>
</dbReference>
<sequence length="302" mass="32887">MQKAVEFKNRNWQVAAILHLPEQFNEKSTYPAIVCVHPGSSVKEQTAGLYAEKLAAAGFVALAFDASFQGESGGEPRYLEDPATRVEDIRCAVDYLTTLTFIDENRIGVLGICAGGGYAANAALTEKRIKAVGTVVASNFSRAYGELNALQILEAVGKQRTAEARGADALIVPWTPASLEEAEKNGPVEHDMAEAIDYYRTPRGEHPRSSNKLLFISMGAAIAFDAFHLAEKLLTQPLYVIVGDRVGAFGSYRDGFELYNKAVSTNKSIHVVKGAGHYDLYDQPEATTEALSKLVPFFKTYL</sequence>
<dbReference type="InterPro" id="IPR029058">
    <property type="entry name" value="AB_hydrolase_fold"/>
</dbReference>
<protein>
    <submittedName>
        <fullName evidence="2">Alpha/beta hydrolase</fullName>
    </submittedName>
</protein>
<reference evidence="2" key="1">
    <citation type="submission" date="2023-05" db="EMBL/GenBank/DDBJ databases">
        <authorList>
            <person name="Zhang X."/>
        </authorList>
    </citation>
    <scope>NUCLEOTIDE SEQUENCE</scope>
    <source>
        <strain evidence="2">YF14B1</strain>
    </source>
</reference>
<dbReference type="SUPFAM" id="SSF53474">
    <property type="entry name" value="alpha/beta-Hydrolases"/>
    <property type="match status" value="1"/>
</dbReference>
<comment type="caution">
    <text evidence="2">The sequence shown here is derived from an EMBL/GenBank/DDBJ whole genome shotgun (WGS) entry which is preliminary data.</text>
</comment>
<dbReference type="Gene3D" id="3.40.50.1820">
    <property type="entry name" value="alpha/beta hydrolase"/>
    <property type="match status" value="1"/>
</dbReference>
<feature type="domain" description="Serine aminopeptidase S33" evidence="1">
    <location>
        <begin position="33"/>
        <end position="281"/>
    </location>
</feature>
<organism evidence="2 3">
    <name type="scientific">Xanthocytophaga flava</name>
    <dbReference type="NCBI Taxonomy" id="3048013"/>
    <lineage>
        <taxon>Bacteria</taxon>
        <taxon>Pseudomonadati</taxon>
        <taxon>Bacteroidota</taxon>
        <taxon>Cytophagia</taxon>
        <taxon>Cytophagales</taxon>
        <taxon>Rhodocytophagaceae</taxon>
        <taxon>Xanthocytophaga</taxon>
    </lineage>
</organism>
<accession>A0AAE3QQN9</accession>
<dbReference type="RefSeq" id="WP_313983686.1">
    <property type="nucleotide sequence ID" value="NZ_JASJOS010000011.1"/>
</dbReference>
<dbReference type="GO" id="GO:0016787">
    <property type="term" value="F:hydrolase activity"/>
    <property type="evidence" value="ECO:0007669"/>
    <property type="project" value="UniProtKB-KW"/>
</dbReference>
<gene>
    <name evidence="2" type="ORF">QNI16_24085</name>
</gene>
<name>A0AAE3QQN9_9BACT</name>
<dbReference type="PANTHER" id="PTHR47751:SF1">
    <property type="entry name" value="SUPERFAMILY HYDROLASE, PUTATIVE (AFU_ORTHOLOGUE AFUA_2G16580)-RELATED"/>
    <property type="match status" value="1"/>
</dbReference>
<proteinExistence type="predicted"/>
<dbReference type="AlphaFoldDB" id="A0AAE3QQN9"/>
<dbReference type="InterPro" id="IPR022742">
    <property type="entry name" value="Hydrolase_4"/>
</dbReference>
<dbReference type="EMBL" id="JASJOS010000011">
    <property type="protein sequence ID" value="MDJ1483600.1"/>
    <property type="molecule type" value="Genomic_DNA"/>
</dbReference>
<dbReference type="Pfam" id="PF12146">
    <property type="entry name" value="Hydrolase_4"/>
    <property type="match status" value="1"/>
</dbReference>
<evidence type="ECO:0000313" key="2">
    <source>
        <dbReference type="EMBL" id="MDJ1483600.1"/>
    </source>
</evidence>
<evidence type="ECO:0000313" key="3">
    <source>
        <dbReference type="Proteomes" id="UP001241110"/>
    </source>
</evidence>
<dbReference type="InterPro" id="IPR051411">
    <property type="entry name" value="Polyketide_trans_af380"/>
</dbReference>
<keyword evidence="2" id="KW-0378">Hydrolase</keyword>